<name>A0A410FUC9_BIPS1</name>
<gene>
    <name evidence="1" type="ORF">BIP78_0969</name>
</gene>
<evidence type="ECO:0000313" key="1">
    <source>
        <dbReference type="EMBL" id="QAA76735.1"/>
    </source>
</evidence>
<organism evidence="1 2">
    <name type="scientific">Bipolaricaulis sibiricus</name>
    <dbReference type="NCBI Taxonomy" id="2501609"/>
    <lineage>
        <taxon>Bacteria</taxon>
        <taxon>Candidatus Bipolaricaulota</taxon>
        <taxon>Candidatus Bipolaricaulia</taxon>
        <taxon>Candidatus Bipolaricaulales</taxon>
        <taxon>Candidatus Bipolaricaulaceae</taxon>
        <taxon>Candidatus Bipolaricaulis</taxon>
    </lineage>
</organism>
<reference evidence="2" key="1">
    <citation type="submission" date="2018-12" db="EMBL/GenBank/DDBJ databases">
        <title>Complete genome sequence of an uncultured bacterium of the candidate phylum Bipolaricaulota.</title>
        <authorList>
            <person name="Kadnikov V.V."/>
            <person name="Mardanov A.V."/>
            <person name="Beletsky A.V."/>
            <person name="Frank Y.A."/>
            <person name="Karnachuk O.V."/>
            <person name="Ravin N.V."/>
        </authorList>
    </citation>
    <scope>NUCLEOTIDE SEQUENCE [LARGE SCALE GENOMIC DNA]</scope>
</reference>
<accession>A0A410FUC9</accession>
<dbReference type="Proteomes" id="UP000287233">
    <property type="component" value="Chromosome"/>
</dbReference>
<protein>
    <submittedName>
        <fullName evidence="1">Uncharacterized protein</fullName>
    </submittedName>
</protein>
<dbReference type="KEGG" id="bih:BIP78_0969"/>
<evidence type="ECO:0000313" key="2">
    <source>
        <dbReference type="Proteomes" id="UP000287233"/>
    </source>
</evidence>
<dbReference type="AlphaFoldDB" id="A0A410FUC9"/>
<dbReference type="EMBL" id="CP034928">
    <property type="protein sequence ID" value="QAA76735.1"/>
    <property type="molecule type" value="Genomic_DNA"/>
</dbReference>
<sequence>MARGESGWAVVCVVWALGLAWGVGAGAVPLGPGVLSGSTTLSIAGYPLPCSTVDGIKLPTPCERAVFAWDVEVGIDLKCTLQSMAAFLSTVFGIPGVEHVVAGFDGSWGAIAIKPELVFSVPCETIVDVNNLPNTIIIPPGDFLFAQARLEASGTLSGITFRWIIVFQDLNFPNPGARFTPVPPPGAPVFYTAADQSFALGSLITLSSPVGAGASLSLQIALGATPGSFSVKKYSTYGKADPDAMYLTVSLTNIPFPCPWCLGPVSNFRVGISARIQPKGDPFISLTGSVGLTLLEKATVGTSFTLGITKGLKWGGIHVSIPTDFGTLNLQFDESGEFKSWSLNLSYRHQFNFGWTTGSCSASATAVPDRGVTSAAFGLALNHGLLTANYGLNYSWRSDRGLTFSALSTRFSLNLSPVVAGFGLTFGRGGLAMFSITVGYVF</sequence>
<proteinExistence type="predicted"/>